<dbReference type="AlphaFoldDB" id="A0A1G1W6G1"/>
<reference evidence="3 4" key="1">
    <citation type="journal article" date="2016" name="Nat. Commun.">
        <title>Thousands of microbial genomes shed light on interconnected biogeochemical processes in an aquifer system.</title>
        <authorList>
            <person name="Anantharaman K."/>
            <person name="Brown C.T."/>
            <person name="Hug L.A."/>
            <person name="Sharon I."/>
            <person name="Castelle C.J."/>
            <person name="Probst A.J."/>
            <person name="Thomas B.C."/>
            <person name="Singh A."/>
            <person name="Wilkins M.J."/>
            <person name="Karaoz U."/>
            <person name="Brodie E.L."/>
            <person name="Williams K.H."/>
            <person name="Hubbard S.S."/>
            <person name="Banfield J.F."/>
        </authorList>
    </citation>
    <scope>NUCLEOTIDE SEQUENCE [LARGE SCALE GENOMIC DNA]</scope>
</reference>
<dbReference type="Gene3D" id="2.60.15.10">
    <property type="entry name" value="F0F1 ATP synthase delta/epsilon subunit, N-terminal"/>
    <property type="match status" value="1"/>
</dbReference>
<feature type="domain" description="ATP synthase F1 complex delta/epsilon subunit N-terminal" evidence="2">
    <location>
        <begin position="22"/>
        <end position="86"/>
    </location>
</feature>
<dbReference type="Proteomes" id="UP000176631">
    <property type="component" value="Unassembled WGS sequence"/>
</dbReference>
<evidence type="ECO:0000259" key="2">
    <source>
        <dbReference type="Pfam" id="PF02823"/>
    </source>
</evidence>
<evidence type="ECO:0000256" key="1">
    <source>
        <dbReference type="ARBA" id="ARBA00023196"/>
    </source>
</evidence>
<evidence type="ECO:0000313" key="4">
    <source>
        <dbReference type="Proteomes" id="UP000176631"/>
    </source>
</evidence>
<comment type="caution">
    <text evidence="3">The sequence shown here is derived from an EMBL/GenBank/DDBJ whole genome shotgun (WGS) entry which is preliminary data.</text>
</comment>
<dbReference type="STRING" id="1802593.A2172_02690"/>
<dbReference type="InterPro" id="IPR036771">
    <property type="entry name" value="ATPsynth_dsu/esu_N"/>
</dbReference>
<dbReference type="SUPFAM" id="SSF51344">
    <property type="entry name" value="Epsilon subunit of F1F0-ATP synthase N-terminal domain"/>
    <property type="match status" value="1"/>
</dbReference>
<dbReference type="GO" id="GO:0045259">
    <property type="term" value="C:proton-transporting ATP synthase complex"/>
    <property type="evidence" value="ECO:0007669"/>
    <property type="project" value="UniProtKB-KW"/>
</dbReference>
<organism evidence="3 4">
    <name type="scientific">Candidatus Woykebacteria bacterium RBG_13_40_15</name>
    <dbReference type="NCBI Taxonomy" id="1802593"/>
    <lineage>
        <taxon>Bacteria</taxon>
        <taxon>Candidatus Woykeibacteriota</taxon>
    </lineage>
</organism>
<protein>
    <recommendedName>
        <fullName evidence="2">ATP synthase F1 complex delta/epsilon subunit N-terminal domain-containing protein</fullName>
    </recommendedName>
</protein>
<dbReference type="Pfam" id="PF02823">
    <property type="entry name" value="ATP-synt_DE_N"/>
    <property type="match status" value="1"/>
</dbReference>
<evidence type="ECO:0000313" key="3">
    <source>
        <dbReference type="EMBL" id="OGY23255.1"/>
    </source>
</evidence>
<gene>
    <name evidence="3" type="ORF">A2172_02690</name>
</gene>
<keyword evidence="1" id="KW-0066">ATP synthesis</keyword>
<sequence>MTKERNEQLNVSVFWSPTIAQSGFSGEAAAVSSENKMGKFDILPEHTNFITLISNKLTIHTIDKKKKIEYSFKRGVLEVSENLVKVFLGI</sequence>
<dbReference type="EMBL" id="MHCP01000028">
    <property type="protein sequence ID" value="OGY23255.1"/>
    <property type="molecule type" value="Genomic_DNA"/>
</dbReference>
<dbReference type="InterPro" id="IPR020546">
    <property type="entry name" value="ATP_synth_F1_dsu/esu_N"/>
</dbReference>
<dbReference type="GO" id="GO:0015986">
    <property type="term" value="P:proton motive force-driven ATP synthesis"/>
    <property type="evidence" value="ECO:0007669"/>
    <property type="project" value="InterPro"/>
</dbReference>
<name>A0A1G1W6G1_9BACT</name>
<proteinExistence type="predicted"/>
<accession>A0A1G1W6G1</accession>
<keyword evidence="1" id="KW-0139">CF(1)</keyword>